<reference evidence="2 3" key="1">
    <citation type="journal article" date="2021" name="J. Hered.">
        <title>A chromosome-level genome assembly of the parasitoid wasp, Cotesia glomerata (Hymenoptera: Braconidae).</title>
        <authorList>
            <person name="Pinto B.J."/>
            <person name="Weis J.J."/>
            <person name="Gamble T."/>
            <person name="Ode P.J."/>
            <person name="Paul R."/>
            <person name="Zaspel J.M."/>
        </authorList>
    </citation>
    <scope>NUCLEOTIDE SEQUENCE [LARGE SCALE GENOMIC DNA]</scope>
    <source>
        <strain evidence="2">CgM1</strain>
    </source>
</reference>
<gene>
    <name evidence="2" type="ORF">KQX54_016028</name>
</gene>
<evidence type="ECO:0000313" key="2">
    <source>
        <dbReference type="EMBL" id="KAH0535358.1"/>
    </source>
</evidence>
<evidence type="ECO:0000313" key="3">
    <source>
        <dbReference type="Proteomes" id="UP000826195"/>
    </source>
</evidence>
<proteinExistence type="predicted"/>
<name>A0AAV7HW07_COTGL</name>
<protein>
    <submittedName>
        <fullName evidence="2">Uncharacterized protein</fullName>
    </submittedName>
</protein>
<dbReference type="EMBL" id="JAHXZJ010002982">
    <property type="protein sequence ID" value="KAH0535358.1"/>
    <property type="molecule type" value="Genomic_DNA"/>
</dbReference>
<feature type="compositionally biased region" description="Basic and acidic residues" evidence="1">
    <location>
        <begin position="1"/>
        <end position="23"/>
    </location>
</feature>
<dbReference type="Proteomes" id="UP000826195">
    <property type="component" value="Unassembled WGS sequence"/>
</dbReference>
<dbReference type="AlphaFoldDB" id="A0AAV7HW07"/>
<keyword evidence="3" id="KW-1185">Reference proteome</keyword>
<sequence>MRSVPEGDARVTSRELERDEKRRGGNQGFMSLSVGNQVSGPVEQATFNFNPSPGWLYHTDLYLQSIEGLDNSTPKRELGQQRHESRNIYKELTVL</sequence>
<evidence type="ECO:0000256" key="1">
    <source>
        <dbReference type="SAM" id="MobiDB-lite"/>
    </source>
</evidence>
<feature type="region of interest" description="Disordered" evidence="1">
    <location>
        <begin position="1"/>
        <end position="35"/>
    </location>
</feature>
<organism evidence="2 3">
    <name type="scientific">Cotesia glomerata</name>
    <name type="common">Lepidopteran parasitic wasp</name>
    <name type="synonym">Apanteles glomeratus</name>
    <dbReference type="NCBI Taxonomy" id="32391"/>
    <lineage>
        <taxon>Eukaryota</taxon>
        <taxon>Metazoa</taxon>
        <taxon>Ecdysozoa</taxon>
        <taxon>Arthropoda</taxon>
        <taxon>Hexapoda</taxon>
        <taxon>Insecta</taxon>
        <taxon>Pterygota</taxon>
        <taxon>Neoptera</taxon>
        <taxon>Endopterygota</taxon>
        <taxon>Hymenoptera</taxon>
        <taxon>Apocrita</taxon>
        <taxon>Ichneumonoidea</taxon>
        <taxon>Braconidae</taxon>
        <taxon>Microgastrinae</taxon>
        <taxon>Cotesia</taxon>
    </lineage>
</organism>
<comment type="caution">
    <text evidence="2">The sequence shown here is derived from an EMBL/GenBank/DDBJ whole genome shotgun (WGS) entry which is preliminary data.</text>
</comment>
<accession>A0AAV7HW07</accession>